<dbReference type="EMBL" id="JBHTLR010000007">
    <property type="protein sequence ID" value="MFD1216453.1"/>
    <property type="molecule type" value="Genomic_DNA"/>
</dbReference>
<evidence type="ECO:0000313" key="6">
    <source>
        <dbReference type="EMBL" id="MFD1216453.1"/>
    </source>
</evidence>
<evidence type="ECO:0000256" key="1">
    <source>
        <dbReference type="ARBA" id="ARBA00004370"/>
    </source>
</evidence>
<evidence type="ECO:0000256" key="2">
    <source>
        <dbReference type="ARBA" id="ARBA00022692"/>
    </source>
</evidence>
<feature type="transmembrane region" description="Helical" evidence="5">
    <location>
        <begin position="74"/>
        <end position="96"/>
    </location>
</feature>
<dbReference type="InterPro" id="IPR023352">
    <property type="entry name" value="MAPEG-like_dom_sf"/>
</dbReference>
<dbReference type="PANTHER" id="PTHR35814">
    <property type="match status" value="1"/>
</dbReference>
<feature type="transmembrane region" description="Helical" evidence="5">
    <location>
        <begin position="108"/>
        <end position="127"/>
    </location>
</feature>
<evidence type="ECO:0000256" key="5">
    <source>
        <dbReference type="SAM" id="Phobius"/>
    </source>
</evidence>
<protein>
    <submittedName>
        <fullName evidence="6">MAPEG family protein</fullName>
    </submittedName>
</protein>
<dbReference type="InterPro" id="IPR001129">
    <property type="entry name" value="Membr-assoc_MAPEG"/>
</dbReference>
<gene>
    <name evidence="6" type="ORF">ACFQ2X_07590</name>
</gene>
<comment type="subcellular location">
    <subcellularLocation>
        <location evidence="1">Membrane</location>
    </subcellularLocation>
</comment>
<reference evidence="7" key="1">
    <citation type="journal article" date="2019" name="Int. J. Syst. Evol. Microbiol.">
        <title>The Global Catalogue of Microorganisms (GCM) 10K type strain sequencing project: providing services to taxonomists for standard genome sequencing and annotation.</title>
        <authorList>
            <consortium name="The Broad Institute Genomics Platform"/>
            <consortium name="The Broad Institute Genome Sequencing Center for Infectious Disease"/>
            <person name="Wu L."/>
            <person name="Ma J."/>
        </authorList>
    </citation>
    <scope>NUCLEOTIDE SEQUENCE [LARGE SCALE GENOMIC DNA]</scope>
    <source>
        <strain evidence="7">CCUG 54356</strain>
    </source>
</reference>
<keyword evidence="3 5" id="KW-1133">Transmembrane helix</keyword>
<dbReference type="Gene3D" id="1.20.120.550">
    <property type="entry name" value="Membrane associated eicosanoid/glutathione metabolism-like domain"/>
    <property type="match status" value="1"/>
</dbReference>
<evidence type="ECO:0000256" key="4">
    <source>
        <dbReference type="ARBA" id="ARBA00023136"/>
    </source>
</evidence>
<comment type="caution">
    <text evidence="6">The sequence shown here is derived from an EMBL/GenBank/DDBJ whole genome shotgun (WGS) entry which is preliminary data.</text>
</comment>
<name>A0ABW3U6F0_9GAMM</name>
<keyword evidence="7" id="KW-1185">Reference proteome</keyword>
<dbReference type="SUPFAM" id="SSF161084">
    <property type="entry name" value="MAPEG domain-like"/>
    <property type="match status" value="1"/>
</dbReference>
<dbReference type="RefSeq" id="WP_230438558.1">
    <property type="nucleotide sequence ID" value="NZ_CP087715.1"/>
</dbReference>
<feature type="transmembrane region" description="Helical" evidence="5">
    <location>
        <begin position="46"/>
        <end position="68"/>
    </location>
</feature>
<keyword evidence="2 5" id="KW-0812">Transmembrane</keyword>
<feature type="transmembrane region" description="Helical" evidence="5">
    <location>
        <begin position="6"/>
        <end position="26"/>
    </location>
</feature>
<proteinExistence type="predicted"/>
<organism evidence="6 7">
    <name type="scientific">Microbulbifer celer</name>
    <dbReference type="NCBI Taxonomy" id="435905"/>
    <lineage>
        <taxon>Bacteria</taxon>
        <taxon>Pseudomonadati</taxon>
        <taxon>Pseudomonadota</taxon>
        <taxon>Gammaproteobacteria</taxon>
        <taxon>Cellvibrionales</taxon>
        <taxon>Microbulbiferaceae</taxon>
        <taxon>Microbulbifer</taxon>
    </lineage>
</organism>
<sequence>MLAIKVTALYAGICALLVIALAYRVVAFRRGEKVGLGSGGHHMGQVAVRAHANAIEYVPLALILMMIAEINGLSAVWLHCLGATFVLARLMHAVGLVSGKGGYHPGRFGGTALSWLVILILAVINIVSAL</sequence>
<evidence type="ECO:0000256" key="3">
    <source>
        <dbReference type="ARBA" id="ARBA00022989"/>
    </source>
</evidence>
<keyword evidence="4 5" id="KW-0472">Membrane</keyword>
<dbReference type="Pfam" id="PF01124">
    <property type="entry name" value="MAPEG"/>
    <property type="match status" value="1"/>
</dbReference>
<dbReference type="Proteomes" id="UP001597264">
    <property type="component" value="Unassembled WGS sequence"/>
</dbReference>
<accession>A0ABW3U6F0</accession>
<evidence type="ECO:0000313" key="7">
    <source>
        <dbReference type="Proteomes" id="UP001597264"/>
    </source>
</evidence>
<dbReference type="PANTHER" id="PTHR35814:SF1">
    <property type="entry name" value="GLUTATHIONE S-TRANSFERASE-RELATED"/>
    <property type="match status" value="1"/>
</dbReference>